<dbReference type="EMBL" id="JAGRPV010000001">
    <property type="protein sequence ID" value="MDI4647953.1"/>
    <property type="molecule type" value="Genomic_DNA"/>
</dbReference>
<gene>
    <name evidence="3" type="ORF">KB449_23580</name>
</gene>
<evidence type="ECO:0000313" key="4">
    <source>
        <dbReference type="Proteomes" id="UP001161691"/>
    </source>
</evidence>
<feature type="transmembrane region" description="Helical" evidence="2">
    <location>
        <begin position="6"/>
        <end position="22"/>
    </location>
</feature>
<keyword evidence="1" id="KW-0175">Coiled coil</keyword>
<accession>A0ABT6TM84</accession>
<evidence type="ECO:0000313" key="3">
    <source>
        <dbReference type="EMBL" id="MDI4647953.1"/>
    </source>
</evidence>
<dbReference type="Proteomes" id="UP001161691">
    <property type="component" value="Unassembled WGS sequence"/>
</dbReference>
<keyword evidence="2" id="KW-0812">Transmembrane</keyword>
<keyword evidence="4" id="KW-1185">Reference proteome</keyword>
<evidence type="ECO:0000256" key="1">
    <source>
        <dbReference type="SAM" id="Coils"/>
    </source>
</evidence>
<feature type="coiled-coil region" evidence="1">
    <location>
        <begin position="20"/>
        <end position="93"/>
    </location>
</feature>
<sequence>MAKKGWIISVSLAAAVIFIFLAQNKKIESLRLQLDETKQELKQKTEEISTTRNETDAQKKKLVNVTYSLEAERKTYEEQNKVLNEELQRANAMVITNVSLLFGDRAPVVDSSIPSHISSTIIELYEAMQKNDAAKFSELDKKGVLTSFYEQRDKVEKLLWLQNDPDHRAEAVKEWLEVNNAEVRLIKVIYLMRDGSMIDPNYAMVRENGKWVLFRAD</sequence>
<evidence type="ECO:0008006" key="5">
    <source>
        <dbReference type="Google" id="ProtNLM"/>
    </source>
</evidence>
<comment type="caution">
    <text evidence="3">The sequence shown here is derived from an EMBL/GenBank/DDBJ whole genome shotgun (WGS) entry which is preliminary data.</text>
</comment>
<keyword evidence="2" id="KW-1133">Transmembrane helix</keyword>
<dbReference type="RefSeq" id="WP_282910692.1">
    <property type="nucleotide sequence ID" value="NZ_JAGRPV010000001.1"/>
</dbReference>
<reference evidence="3" key="1">
    <citation type="submission" date="2023-04" db="EMBL/GenBank/DDBJ databases">
        <title>Comparative genomic analysis of Cohnella hashimotonis sp. nov., isolated from the International Space Station.</title>
        <authorList>
            <person name="Venkateswaran K."/>
            <person name="Simpson A."/>
        </authorList>
    </citation>
    <scope>NUCLEOTIDE SEQUENCE</scope>
    <source>
        <strain evidence="3">F6_2S_P_1</strain>
    </source>
</reference>
<keyword evidence="2" id="KW-0472">Membrane</keyword>
<evidence type="ECO:0000256" key="2">
    <source>
        <dbReference type="SAM" id="Phobius"/>
    </source>
</evidence>
<name>A0ABT6TM84_9BACL</name>
<organism evidence="3 4">
    <name type="scientific">Cohnella hashimotonis</name>
    <dbReference type="NCBI Taxonomy" id="2826895"/>
    <lineage>
        <taxon>Bacteria</taxon>
        <taxon>Bacillati</taxon>
        <taxon>Bacillota</taxon>
        <taxon>Bacilli</taxon>
        <taxon>Bacillales</taxon>
        <taxon>Paenibacillaceae</taxon>
        <taxon>Cohnella</taxon>
    </lineage>
</organism>
<protein>
    <recommendedName>
        <fullName evidence="5">DUF3450 domain-containing protein</fullName>
    </recommendedName>
</protein>
<proteinExistence type="predicted"/>